<feature type="domain" description="Carbohydrate kinase FGGY C-terminal" evidence="10">
    <location>
        <begin position="311"/>
        <end position="462"/>
    </location>
</feature>
<dbReference type="Pfam" id="PF02782">
    <property type="entry name" value="FGGY_C"/>
    <property type="match status" value="1"/>
</dbReference>
<reference evidence="11 12" key="1">
    <citation type="submission" date="2018-02" db="EMBL/GenBank/DDBJ databases">
        <title>Draft genome of wild Prunus yedoensis var. nudiflora.</title>
        <authorList>
            <person name="Baek S."/>
            <person name="Kim J.-H."/>
            <person name="Choi K."/>
            <person name="Kim G.-B."/>
            <person name="Cho A."/>
            <person name="Jang H."/>
            <person name="Shin C.-H."/>
            <person name="Yu H.-J."/>
            <person name="Mun J.-H."/>
        </authorList>
    </citation>
    <scope>NUCLEOTIDE SEQUENCE [LARGE SCALE GENOMIC DNA]</scope>
    <source>
        <strain evidence="12">cv. Jeju island</strain>
        <tissue evidence="11">Leaf</tissue>
    </source>
</reference>
<dbReference type="SUPFAM" id="SSF53067">
    <property type="entry name" value="Actin-like ATPase domain"/>
    <property type="match status" value="2"/>
</dbReference>
<proteinExistence type="inferred from homology"/>
<dbReference type="AlphaFoldDB" id="A0A314UD58"/>
<evidence type="ECO:0000256" key="2">
    <source>
        <dbReference type="ARBA" id="ARBA00009156"/>
    </source>
</evidence>
<dbReference type="InterPro" id="IPR018485">
    <property type="entry name" value="FGGY_C"/>
</dbReference>
<dbReference type="GO" id="GO:0005829">
    <property type="term" value="C:cytosol"/>
    <property type="evidence" value="ECO:0007669"/>
    <property type="project" value="TreeGrafter"/>
</dbReference>
<dbReference type="PANTHER" id="PTHR10196">
    <property type="entry name" value="SUGAR KINASE"/>
    <property type="match status" value="1"/>
</dbReference>
<comment type="caution">
    <text evidence="11">The sequence shown here is derived from an EMBL/GenBank/DDBJ whole genome shotgun (WGS) entry which is preliminary data.</text>
</comment>
<evidence type="ECO:0000256" key="7">
    <source>
        <dbReference type="ARBA" id="ARBA00051146"/>
    </source>
</evidence>
<comment type="similarity">
    <text evidence="2">Belongs to the FGGY kinase family.</text>
</comment>
<gene>
    <name evidence="11" type="ORF">Pyn_22681</name>
</gene>
<evidence type="ECO:0000256" key="6">
    <source>
        <dbReference type="ARBA" id="ARBA00022840"/>
    </source>
</evidence>
<keyword evidence="3" id="KW-0808">Transferase</keyword>
<dbReference type="InterPro" id="IPR043129">
    <property type="entry name" value="ATPase_NBD"/>
</dbReference>
<dbReference type="EMBL" id="PJQY01003702">
    <property type="protein sequence ID" value="PQM35220.1"/>
    <property type="molecule type" value="Genomic_DNA"/>
</dbReference>
<evidence type="ECO:0000313" key="11">
    <source>
        <dbReference type="EMBL" id="PQM35220.1"/>
    </source>
</evidence>
<dbReference type="GO" id="GO:0004856">
    <property type="term" value="F:D-xylulokinase activity"/>
    <property type="evidence" value="ECO:0007669"/>
    <property type="project" value="TreeGrafter"/>
</dbReference>
<dbReference type="GO" id="GO:0005997">
    <property type="term" value="P:xylulose metabolic process"/>
    <property type="evidence" value="ECO:0007669"/>
    <property type="project" value="TreeGrafter"/>
</dbReference>
<dbReference type="GO" id="GO:0019150">
    <property type="term" value="F:D-ribulokinase activity"/>
    <property type="evidence" value="ECO:0007669"/>
    <property type="project" value="UniProtKB-EC"/>
</dbReference>
<evidence type="ECO:0000256" key="3">
    <source>
        <dbReference type="ARBA" id="ARBA00022679"/>
    </source>
</evidence>
<evidence type="ECO:0000256" key="8">
    <source>
        <dbReference type="ARBA" id="ARBA00066370"/>
    </source>
</evidence>
<dbReference type="GO" id="GO:0005524">
    <property type="term" value="F:ATP binding"/>
    <property type="evidence" value="ECO:0007669"/>
    <property type="project" value="UniProtKB-KW"/>
</dbReference>
<organism evidence="11 12">
    <name type="scientific">Prunus yedoensis var. nudiflora</name>
    <dbReference type="NCBI Taxonomy" id="2094558"/>
    <lineage>
        <taxon>Eukaryota</taxon>
        <taxon>Viridiplantae</taxon>
        <taxon>Streptophyta</taxon>
        <taxon>Embryophyta</taxon>
        <taxon>Tracheophyta</taxon>
        <taxon>Spermatophyta</taxon>
        <taxon>Magnoliopsida</taxon>
        <taxon>eudicotyledons</taxon>
        <taxon>Gunneridae</taxon>
        <taxon>Pentapetalae</taxon>
        <taxon>rosids</taxon>
        <taxon>fabids</taxon>
        <taxon>Rosales</taxon>
        <taxon>Rosaceae</taxon>
        <taxon>Amygdaloideae</taxon>
        <taxon>Amygdaleae</taxon>
        <taxon>Prunus</taxon>
    </lineage>
</organism>
<comment type="catalytic activity">
    <reaction evidence="7">
        <text>D-ribulose + ATP = D-ribulose 5-phosphate + ADP + H(+)</text>
        <dbReference type="Rhea" id="RHEA:17601"/>
        <dbReference type="ChEBI" id="CHEBI:15378"/>
        <dbReference type="ChEBI" id="CHEBI:17173"/>
        <dbReference type="ChEBI" id="CHEBI:30616"/>
        <dbReference type="ChEBI" id="CHEBI:58121"/>
        <dbReference type="ChEBI" id="CHEBI:456216"/>
        <dbReference type="EC" id="2.7.1.47"/>
    </reaction>
</comment>
<comment type="cofactor">
    <cofactor evidence="1">
        <name>a divalent metal cation</name>
        <dbReference type="ChEBI" id="CHEBI:60240"/>
    </cofactor>
</comment>
<evidence type="ECO:0000259" key="10">
    <source>
        <dbReference type="Pfam" id="PF02782"/>
    </source>
</evidence>
<name>A0A314UD58_PRUYE</name>
<keyword evidence="4" id="KW-0547">Nucleotide-binding</keyword>
<dbReference type="STRING" id="2094558.A0A314UD58"/>
<dbReference type="PIRSF" id="PIRSF000538">
    <property type="entry name" value="GlpK"/>
    <property type="match status" value="1"/>
</dbReference>
<dbReference type="InterPro" id="IPR000577">
    <property type="entry name" value="Carb_kinase_FGGY"/>
</dbReference>
<evidence type="ECO:0000256" key="1">
    <source>
        <dbReference type="ARBA" id="ARBA00001968"/>
    </source>
</evidence>
<dbReference type="EC" id="2.7.1.47" evidence="8"/>
<evidence type="ECO:0000256" key="5">
    <source>
        <dbReference type="ARBA" id="ARBA00022777"/>
    </source>
</evidence>
<dbReference type="FunFam" id="3.30.420.40:FF:000180">
    <property type="entry name" value="D-ribulose kinase isoform X1"/>
    <property type="match status" value="1"/>
</dbReference>
<dbReference type="Proteomes" id="UP000250321">
    <property type="component" value="Unassembled WGS sequence"/>
</dbReference>
<evidence type="ECO:0000256" key="9">
    <source>
        <dbReference type="ARBA" id="ARBA00072590"/>
    </source>
</evidence>
<dbReference type="CDD" id="cd07783">
    <property type="entry name" value="ASKHA_NBD_FGGY_SePSK_AtXK1-like"/>
    <property type="match status" value="1"/>
</dbReference>
<keyword evidence="12" id="KW-1185">Reference proteome</keyword>
<evidence type="ECO:0000256" key="4">
    <source>
        <dbReference type="ARBA" id="ARBA00022741"/>
    </source>
</evidence>
<keyword evidence="6" id="KW-0067">ATP-binding</keyword>
<keyword evidence="5" id="KW-0418">Kinase</keyword>
<dbReference type="Gene3D" id="3.30.420.40">
    <property type="match status" value="3"/>
</dbReference>
<evidence type="ECO:0000313" key="12">
    <source>
        <dbReference type="Proteomes" id="UP000250321"/>
    </source>
</evidence>
<protein>
    <recommendedName>
        <fullName evidence="9">D-ribulose kinase</fullName>
        <ecNumber evidence="8">2.7.1.47</ecNumber>
    </recommendedName>
</protein>
<accession>A0A314UD58</accession>
<dbReference type="OrthoDB" id="10262702at2759"/>
<sequence>MLASVYNPAISFLFPWSSSPKHGLFTSWKQFSGTGLCLYDNVNKLTRRKGPRPIPMAFGSNTDEAEVGVLLGERLYLGMDFGTSGARFALIDKRGTIHAEGKREYPYFMSEEKVDWARSWKATLFSLLEDIPSHLRKLVASISIDGTSATTLIVDSNTGEPLWGPLLYNESCPDALPTVKSIAPPNHTVCSDWLLWLLHGKLGVSDYNNALKVGYDPELESYPPWLLSQPYAQLLPSVRAPGTSIGHLKEHIRSDCGFPNDCVVCAGTTDSIAAFLAARATQPGKAVTSLGSTLAIKLLSTTRIEDARFGVYSHRLDDKWLVGGASNTGGAVLRQIFTDEQLVKLSEQINPMEASLLDYYPLQTIGERFPVADPNMAPRLDPRPDSEVEFLHGILESIARIEAKAYSLLKDLGATQVDEVFTAGGGAKNEKWTKIRERVLGLPVSRATQTEAAYGAALLALRGTDEK</sequence>
<dbReference type="PANTHER" id="PTHR10196:SF80">
    <property type="entry name" value="D-RIBULOSE KINASE"/>
    <property type="match status" value="1"/>
</dbReference>